<dbReference type="Proteomes" id="UP000183567">
    <property type="component" value="Unassembled WGS sequence"/>
</dbReference>
<sequence length="191" mass="22059">MNAPWVTYKDWGSDMLYIQIFGQDNIIINSEKIARDLLEHRSQNYSDRPEMPNNEIFGLDYITVFVGYNSRWRLHRKILQQSFRQHAALGFRPMQEAKAHELLLNLLEDPVNYPKHLETSPPPILAAWHESQETRAFIQEIVSRPLGHSIYVYAMRSQLDEGDSDLVWQKKVVQESAATACVAGTETVGMK</sequence>
<dbReference type="PANTHER" id="PTHR46300">
    <property type="entry name" value="P450, PUTATIVE (EUROFUNG)-RELATED-RELATED"/>
    <property type="match status" value="1"/>
</dbReference>
<organism evidence="8 9">
    <name type="scientific">Rhizopogon vesiculosus</name>
    <dbReference type="NCBI Taxonomy" id="180088"/>
    <lineage>
        <taxon>Eukaryota</taxon>
        <taxon>Fungi</taxon>
        <taxon>Dikarya</taxon>
        <taxon>Basidiomycota</taxon>
        <taxon>Agaricomycotina</taxon>
        <taxon>Agaricomycetes</taxon>
        <taxon>Agaricomycetidae</taxon>
        <taxon>Boletales</taxon>
        <taxon>Suillineae</taxon>
        <taxon>Rhizopogonaceae</taxon>
        <taxon>Rhizopogon</taxon>
    </lineage>
</organism>
<protein>
    <recommendedName>
        <fullName evidence="10">Cytochrome P450</fullName>
    </recommendedName>
</protein>
<keyword evidence="6" id="KW-0408">Iron</keyword>
<dbReference type="InterPro" id="IPR001128">
    <property type="entry name" value="Cyt_P450"/>
</dbReference>
<dbReference type="OrthoDB" id="2789670at2759"/>
<dbReference type="PANTHER" id="PTHR46300:SF7">
    <property type="entry name" value="P450, PUTATIVE (EUROFUNG)-RELATED"/>
    <property type="match status" value="1"/>
</dbReference>
<dbReference type="Gene3D" id="1.10.630.10">
    <property type="entry name" value="Cytochrome P450"/>
    <property type="match status" value="1"/>
</dbReference>
<dbReference type="InterPro" id="IPR050364">
    <property type="entry name" value="Cytochrome_P450_fung"/>
</dbReference>
<gene>
    <name evidence="8" type="ORF">AZE42_13370</name>
</gene>
<dbReference type="Pfam" id="PF00067">
    <property type="entry name" value="p450"/>
    <property type="match status" value="1"/>
</dbReference>
<dbReference type="InterPro" id="IPR036396">
    <property type="entry name" value="Cyt_P450_sf"/>
</dbReference>
<dbReference type="AlphaFoldDB" id="A0A1J8Q6L5"/>
<keyword evidence="3" id="KW-0349">Heme</keyword>
<evidence type="ECO:0000256" key="6">
    <source>
        <dbReference type="ARBA" id="ARBA00023004"/>
    </source>
</evidence>
<evidence type="ECO:0000313" key="8">
    <source>
        <dbReference type="EMBL" id="OJA17278.1"/>
    </source>
</evidence>
<comment type="caution">
    <text evidence="8">The sequence shown here is derived from an EMBL/GenBank/DDBJ whole genome shotgun (WGS) entry which is preliminary data.</text>
</comment>
<keyword evidence="7" id="KW-0503">Monooxygenase</keyword>
<dbReference type="GO" id="GO:0016705">
    <property type="term" value="F:oxidoreductase activity, acting on paired donors, with incorporation or reduction of molecular oxygen"/>
    <property type="evidence" value="ECO:0007669"/>
    <property type="project" value="InterPro"/>
</dbReference>
<evidence type="ECO:0000256" key="3">
    <source>
        <dbReference type="ARBA" id="ARBA00022617"/>
    </source>
</evidence>
<dbReference type="STRING" id="180088.A0A1J8Q6L5"/>
<dbReference type="GO" id="GO:0004497">
    <property type="term" value="F:monooxygenase activity"/>
    <property type="evidence" value="ECO:0007669"/>
    <property type="project" value="UniProtKB-KW"/>
</dbReference>
<evidence type="ECO:0000256" key="4">
    <source>
        <dbReference type="ARBA" id="ARBA00022723"/>
    </source>
</evidence>
<dbReference type="EMBL" id="LVVM01002137">
    <property type="protein sequence ID" value="OJA17278.1"/>
    <property type="molecule type" value="Genomic_DNA"/>
</dbReference>
<dbReference type="SUPFAM" id="SSF48264">
    <property type="entry name" value="Cytochrome P450"/>
    <property type="match status" value="1"/>
</dbReference>
<proteinExistence type="inferred from homology"/>
<keyword evidence="5" id="KW-0560">Oxidoreductase</keyword>
<reference evidence="8 9" key="1">
    <citation type="submission" date="2016-03" db="EMBL/GenBank/DDBJ databases">
        <title>Comparative genomics of the ectomycorrhizal sister species Rhizopogon vinicolor and Rhizopogon vesiculosus (Basidiomycota: Boletales) reveals a divergence of the mating type B locus.</title>
        <authorList>
            <person name="Mujic A.B."/>
            <person name="Kuo A."/>
            <person name="Tritt A."/>
            <person name="Lipzen A."/>
            <person name="Chen C."/>
            <person name="Johnson J."/>
            <person name="Sharma A."/>
            <person name="Barry K."/>
            <person name="Grigoriev I.V."/>
            <person name="Spatafora J.W."/>
        </authorList>
    </citation>
    <scope>NUCLEOTIDE SEQUENCE [LARGE SCALE GENOMIC DNA]</scope>
    <source>
        <strain evidence="8 9">AM-OR11-056</strain>
    </source>
</reference>
<evidence type="ECO:0000256" key="5">
    <source>
        <dbReference type="ARBA" id="ARBA00023002"/>
    </source>
</evidence>
<keyword evidence="4" id="KW-0479">Metal-binding</keyword>
<accession>A0A1J8Q6L5</accession>
<comment type="similarity">
    <text evidence="2">Belongs to the cytochrome P450 family.</text>
</comment>
<dbReference type="GO" id="GO:0020037">
    <property type="term" value="F:heme binding"/>
    <property type="evidence" value="ECO:0007669"/>
    <property type="project" value="InterPro"/>
</dbReference>
<evidence type="ECO:0000256" key="2">
    <source>
        <dbReference type="ARBA" id="ARBA00010617"/>
    </source>
</evidence>
<name>A0A1J8Q6L5_9AGAM</name>
<dbReference type="GO" id="GO:0005506">
    <property type="term" value="F:iron ion binding"/>
    <property type="evidence" value="ECO:0007669"/>
    <property type="project" value="InterPro"/>
</dbReference>
<evidence type="ECO:0000313" key="9">
    <source>
        <dbReference type="Proteomes" id="UP000183567"/>
    </source>
</evidence>
<evidence type="ECO:0008006" key="10">
    <source>
        <dbReference type="Google" id="ProtNLM"/>
    </source>
</evidence>
<keyword evidence="9" id="KW-1185">Reference proteome</keyword>
<evidence type="ECO:0000256" key="7">
    <source>
        <dbReference type="ARBA" id="ARBA00023033"/>
    </source>
</evidence>
<evidence type="ECO:0000256" key="1">
    <source>
        <dbReference type="ARBA" id="ARBA00001971"/>
    </source>
</evidence>
<comment type="cofactor">
    <cofactor evidence="1">
        <name>heme</name>
        <dbReference type="ChEBI" id="CHEBI:30413"/>
    </cofactor>
</comment>